<feature type="region of interest" description="Disordered" evidence="1">
    <location>
        <begin position="125"/>
        <end position="156"/>
    </location>
</feature>
<evidence type="ECO:0000256" key="1">
    <source>
        <dbReference type="SAM" id="MobiDB-lite"/>
    </source>
</evidence>
<evidence type="ECO:0000313" key="4">
    <source>
        <dbReference type="RefSeq" id="XP_031430320.1"/>
    </source>
</evidence>
<keyword evidence="2 4" id="KW-0812">Transmembrane</keyword>
<dbReference type="RefSeq" id="XP_031430322.1">
    <property type="nucleotide sequence ID" value="XM_031574462.1"/>
</dbReference>
<feature type="compositionally biased region" description="Polar residues" evidence="1">
    <location>
        <begin position="127"/>
        <end position="152"/>
    </location>
</feature>
<dbReference type="RefSeq" id="XP_031430320.1">
    <property type="nucleotide sequence ID" value="XM_031574460.1"/>
</dbReference>
<reference evidence="4 5" key="1">
    <citation type="submission" date="2025-04" db="UniProtKB">
        <authorList>
            <consortium name="RefSeq"/>
        </authorList>
    </citation>
    <scope>IDENTIFICATION</scope>
</reference>
<feature type="transmembrane region" description="Helical" evidence="2">
    <location>
        <begin position="67"/>
        <end position="86"/>
    </location>
</feature>
<gene>
    <name evidence="4 5 6 7 8" type="primary">LOC116222039</name>
</gene>
<evidence type="ECO:0000313" key="3">
    <source>
        <dbReference type="Proteomes" id="UP000515152"/>
    </source>
</evidence>
<feature type="region of interest" description="Disordered" evidence="1">
    <location>
        <begin position="1"/>
        <end position="24"/>
    </location>
</feature>
<keyword evidence="2" id="KW-0472">Membrane</keyword>
<protein>
    <submittedName>
        <fullName evidence="4 5">Transmembrane protein 275</fullName>
    </submittedName>
</protein>
<dbReference type="RefSeq" id="XP_031430324.1">
    <property type="nucleotide sequence ID" value="XM_031574464.1"/>
</dbReference>
<evidence type="ECO:0000313" key="7">
    <source>
        <dbReference type="RefSeq" id="XP_031430323.1"/>
    </source>
</evidence>
<dbReference type="KEGG" id="char:116222039"/>
<accession>A0A6P8FQ86</accession>
<evidence type="ECO:0000313" key="5">
    <source>
        <dbReference type="RefSeq" id="XP_031430321.1"/>
    </source>
</evidence>
<dbReference type="OrthoDB" id="8932092at2759"/>
<dbReference type="RefSeq" id="XP_031430323.1">
    <property type="nucleotide sequence ID" value="XM_031574463.1"/>
</dbReference>
<keyword evidence="3" id="KW-1185">Reference proteome</keyword>
<proteinExistence type="predicted"/>
<dbReference type="Proteomes" id="UP000515152">
    <property type="component" value="Chromosome 10"/>
</dbReference>
<keyword evidence="2" id="KW-1133">Transmembrane helix</keyword>
<evidence type="ECO:0000313" key="6">
    <source>
        <dbReference type="RefSeq" id="XP_031430322.1"/>
    </source>
</evidence>
<feature type="transmembrane region" description="Helical" evidence="2">
    <location>
        <begin position="27"/>
        <end position="55"/>
    </location>
</feature>
<organism evidence="3 7">
    <name type="scientific">Clupea harengus</name>
    <name type="common">Atlantic herring</name>
    <dbReference type="NCBI Taxonomy" id="7950"/>
    <lineage>
        <taxon>Eukaryota</taxon>
        <taxon>Metazoa</taxon>
        <taxon>Chordata</taxon>
        <taxon>Craniata</taxon>
        <taxon>Vertebrata</taxon>
        <taxon>Euteleostomi</taxon>
        <taxon>Actinopterygii</taxon>
        <taxon>Neopterygii</taxon>
        <taxon>Teleostei</taxon>
        <taxon>Clupei</taxon>
        <taxon>Clupeiformes</taxon>
        <taxon>Clupeoidei</taxon>
        <taxon>Clupeidae</taxon>
        <taxon>Clupea</taxon>
    </lineage>
</organism>
<dbReference type="AlphaFoldDB" id="A0A6P8FQ86"/>
<name>A0A6P8FQ86_CLUHA</name>
<dbReference type="GeneID" id="116222039"/>
<dbReference type="RefSeq" id="XP_031430321.1">
    <property type="nucleotide sequence ID" value="XM_031574461.1"/>
</dbReference>
<evidence type="ECO:0000256" key="2">
    <source>
        <dbReference type="SAM" id="Phobius"/>
    </source>
</evidence>
<sequence length="199" mass="20897">MVLPDKTVRTSVPKKVSRKRKLRPQGLPSPALCCACGLCIMLAGINITLVGAFAFGKFMPTQNPPIIIGPLLLLVALSFFAACCVCSRRPPAHSSRGKSGAGGGDSWGLMRMGGAAFEMETSEHTLQDTTAVQLSPTNSLCSSHKSSPTRETPASDLPRQLLATELNNSPMVADGLIGEANCQEHVAVEQGPAHDASDT</sequence>
<evidence type="ECO:0000313" key="8">
    <source>
        <dbReference type="RefSeq" id="XP_031430324.1"/>
    </source>
</evidence>